<dbReference type="EMBL" id="CP002432">
    <property type="protein sequence ID" value="ADU67234.1"/>
    <property type="molecule type" value="Genomic_DNA"/>
</dbReference>
<dbReference type="SUPFAM" id="SSF48150">
    <property type="entry name" value="DNA-glycosylase"/>
    <property type="match status" value="1"/>
</dbReference>
<reference evidence="15 16" key="1">
    <citation type="submission" date="2010-12" db="EMBL/GenBank/DDBJ databases">
        <title>Complete sequence of Desulfurispirillum indicum S5.</title>
        <authorList>
            <consortium name="US DOE Joint Genome Institute"/>
            <person name="Lucas S."/>
            <person name="Copeland A."/>
            <person name="Lapidus A."/>
            <person name="Cheng J.-F."/>
            <person name="Goodwin L."/>
            <person name="Pitluck S."/>
            <person name="Chertkov O."/>
            <person name="Held B."/>
            <person name="Detter J.C."/>
            <person name="Han C."/>
            <person name="Tapia R."/>
            <person name="Land M."/>
            <person name="Hauser L."/>
            <person name="Kyrpides N."/>
            <person name="Ivanova N."/>
            <person name="Mikhailova N."/>
            <person name="Haggblom M."/>
            <person name="Rauschenbach I."/>
            <person name="Bini E."/>
            <person name="Woyke T."/>
        </authorList>
    </citation>
    <scope>NUCLEOTIDE SEQUENCE [LARGE SCALE GENOMIC DNA]</scope>
    <source>
        <strain evidence="16">ATCC BAA-1389 / DSM 22839 / S5</strain>
    </source>
</reference>
<evidence type="ECO:0000256" key="13">
    <source>
        <dbReference type="ARBA" id="ARBA00023295"/>
    </source>
</evidence>
<dbReference type="STRING" id="653733.Selin_2521"/>
<evidence type="ECO:0000256" key="2">
    <source>
        <dbReference type="ARBA" id="ARBA00001966"/>
    </source>
</evidence>
<dbReference type="Proteomes" id="UP000002572">
    <property type="component" value="Chromosome"/>
</dbReference>
<dbReference type="KEGG" id="din:Selin_2521"/>
<dbReference type="SMART" id="SM00478">
    <property type="entry name" value="ENDO3c"/>
    <property type="match status" value="1"/>
</dbReference>
<dbReference type="GO" id="GO:0006298">
    <property type="term" value="P:mismatch repair"/>
    <property type="evidence" value="ECO:0007669"/>
    <property type="project" value="TreeGrafter"/>
</dbReference>
<evidence type="ECO:0000256" key="5">
    <source>
        <dbReference type="ARBA" id="ARBA00012045"/>
    </source>
</evidence>
<dbReference type="CDD" id="cd00056">
    <property type="entry name" value="ENDO3c"/>
    <property type="match status" value="1"/>
</dbReference>
<dbReference type="InterPro" id="IPR023170">
    <property type="entry name" value="HhH_base_excis_C"/>
</dbReference>
<name>E6W5U9_DESIS</name>
<keyword evidence="8" id="KW-0227">DNA damage</keyword>
<evidence type="ECO:0000256" key="8">
    <source>
        <dbReference type="ARBA" id="ARBA00022763"/>
    </source>
</evidence>
<evidence type="ECO:0000313" key="15">
    <source>
        <dbReference type="EMBL" id="ADU67234.1"/>
    </source>
</evidence>
<dbReference type="FunCoup" id="E6W5U9">
    <property type="interactions" value="357"/>
</dbReference>
<organism evidence="15 16">
    <name type="scientific">Desulfurispirillum indicum (strain ATCC BAA-1389 / DSM 22839 / S5)</name>
    <dbReference type="NCBI Taxonomy" id="653733"/>
    <lineage>
        <taxon>Bacteria</taxon>
        <taxon>Pseudomonadati</taxon>
        <taxon>Chrysiogenota</taxon>
        <taxon>Chrysiogenia</taxon>
        <taxon>Chrysiogenales</taxon>
        <taxon>Chrysiogenaceae</taxon>
        <taxon>Desulfurispirillum</taxon>
    </lineage>
</organism>
<dbReference type="Gene3D" id="1.10.1670.10">
    <property type="entry name" value="Helix-hairpin-Helix base-excision DNA repair enzymes (C-terminal)"/>
    <property type="match status" value="1"/>
</dbReference>
<dbReference type="InterPro" id="IPR004036">
    <property type="entry name" value="Endonuclease-III-like_CS2"/>
</dbReference>
<keyword evidence="10" id="KW-0408">Iron</keyword>
<keyword evidence="7" id="KW-0479">Metal-binding</keyword>
<dbReference type="GO" id="GO:0006284">
    <property type="term" value="P:base-excision repair"/>
    <property type="evidence" value="ECO:0007669"/>
    <property type="project" value="InterPro"/>
</dbReference>
<dbReference type="PANTHER" id="PTHR42944">
    <property type="entry name" value="ADENINE DNA GLYCOSYLASE"/>
    <property type="match status" value="1"/>
</dbReference>
<sequence length="340" mass="38530">MTPNNSFSTLSTFICAMEAFSRAHGRDELPWRQPGMTPYGIWVSEVMLQQTQVMRVIPYFQAFMERFPHVFSLAAASWDDFLPLYRGLGYYRRGENMLACARLVVEQHDGVFPRDRKQLKALPGIGDYTASAILSFGYGEPVLAFDTNMQKVFGRFLQGSRKAVVDKEALEGSLVDLFRQRPMGWFNGAVMDFAGAVCRKVPLCASCPVRTHCRYFAEEGRQETVAVKAGATPPFPMGSAQVHLWLHRAHRHYFSVDPDRFVPFILPPGVNRRHQIKAYFMEQYGLELAVRPPHARGFLEGMPVLLVNAQVLQGQAEFAAFTREEVREYGETITLKGSFD</sequence>
<keyword evidence="9" id="KW-0378">Hydrolase</keyword>
<dbReference type="PANTHER" id="PTHR42944:SF1">
    <property type="entry name" value="ADENINE DNA GLYCOSYLASE"/>
    <property type="match status" value="1"/>
</dbReference>
<dbReference type="PROSITE" id="PS01155">
    <property type="entry name" value="ENDONUCLEASE_III_2"/>
    <property type="match status" value="1"/>
</dbReference>
<evidence type="ECO:0000256" key="10">
    <source>
        <dbReference type="ARBA" id="ARBA00023004"/>
    </source>
</evidence>
<evidence type="ECO:0000256" key="7">
    <source>
        <dbReference type="ARBA" id="ARBA00022723"/>
    </source>
</evidence>
<dbReference type="GO" id="GO:0046872">
    <property type="term" value="F:metal ion binding"/>
    <property type="evidence" value="ECO:0007669"/>
    <property type="project" value="UniProtKB-KW"/>
</dbReference>
<evidence type="ECO:0000256" key="3">
    <source>
        <dbReference type="ARBA" id="ARBA00002933"/>
    </source>
</evidence>
<accession>E6W5U9</accession>
<dbReference type="GO" id="GO:0000701">
    <property type="term" value="F:purine-specific mismatch base pair DNA N-glycosylase activity"/>
    <property type="evidence" value="ECO:0007669"/>
    <property type="project" value="UniProtKB-EC"/>
</dbReference>
<dbReference type="AlphaFoldDB" id="E6W5U9"/>
<dbReference type="InterPro" id="IPR044298">
    <property type="entry name" value="MIG/MutY"/>
</dbReference>
<dbReference type="EC" id="3.2.2.31" evidence="5"/>
<dbReference type="GO" id="GO:0032357">
    <property type="term" value="F:oxidized purine DNA binding"/>
    <property type="evidence" value="ECO:0007669"/>
    <property type="project" value="TreeGrafter"/>
</dbReference>
<gene>
    <name evidence="15" type="ordered locus">Selin_2521</name>
</gene>
<evidence type="ECO:0000256" key="1">
    <source>
        <dbReference type="ARBA" id="ARBA00000843"/>
    </source>
</evidence>
<dbReference type="Pfam" id="PF00730">
    <property type="entry name" value="HhH-GPD"/>
    <property type="match status" value="1"/>
</dbReference>
<keyword evidence="12" id="KW-0234">DNA repair</keyword>
<evidence type="ECO:0000256" key="11">
    <source>
        <dbReference type="ARBA" id="ARBA00023014"/>
    </source>
</evidence>
<comment type="catalytic activity">
    <reaction evidence="1">
        <text>Hydrolyzes free adenine bases from 7,8-dihydro-8-oxoguanine:adenine mismatched double-stranded DNA, leaving an apurinic site.</text>
        <dbReference type="EC" id="3.2.2.31"/>
    </reaction>
</comment>
<dbReference type="GO" id="GO:0035485">
    <property type="term" value="F:adenine/guanine mispair binding"/>
    <property type="evidence" value="ECO:0007669"/>
    <property type="project" value="TreeGrafter"/>
</dbReference>
<dbReference type="Gene3D" id="1.10.340.30">
    <property type="entry name" value="Hypothetical protein, domain 2"/>
    <property type="match status" value="1"/>
</dbReference>
<comment type="similarity">
    <text evidence="4">Belongs to the Nth/MutY family.</text>
</comment>
<keyword evidence="13" id="KW-0326">Glycosidase</keyword>
<evidence type="ECO:0000256" key="12">
    <source>
        <dbReference type="ARBA" id="ARBA00023204"/>
    </source>
</evidence>
<dbReference type="InterPro" id="IPR000445">
    <property type="entry name" value="HhH_motif"/>
</dbReference>
<dbReference type="GO" id="GO:0051536">
    <property type="term" value="F:iron-sulfur cluster binding"/>
    <property type="evidence" value="ECO:0007669"/>
    <property type="project" value="UniProtKB-KW"/>
</dbReference>
<dbReference type="Pfam" id="PF00633">
    <property type="entry name" value="HHH"/>
    <property type="match status" value="1"/>
</dbReference>
<evidence type="ECO:0000259" key="14">
    <source>
        <dbReference type="SMART" id="SM00478"/>
    </source>
</evidence>
<dbReference type="eggNOG" id="COG1194">
    <property type="taxonomic scope" value="Bacteria"/>
</dbReference>
<dbReference type="InterPro" id="IPR003265">
    <property type="entry name" value="HhH-GPD_domain"/>
</dbReference>
<proteinExistence type="inferred from homology"/>
<dbReference type="RefSeq" id="WP_013507104.1">
    <property type="nucleotide sequence ID" value="NC_014836.1"/>
</dbReference>
<keyword evidence="16" id="KW-1185">Reference proteome</keyword>
<dbReference type="InterPro" id="IPR011257">
    <property type="entry name" value="DNA_glycosylase"/>
</dbReference>
<dbReference type="GO" id="GO:0034039">
    <property type="term" value="F:8-oxo-7,8-dihydroguanine DNA N-glycosylase activity"/>
    <property type="evidence" value="ECO:0007669"/>
    <property type="project" value="TreeGrafter"/>
</dbReference>
<dbReference type="HOGENOM" id="CLU_815662_0_0_0"/>
<keyword evidence="11" id="KW-0411">Iron-sulfur</keyword>
<evidence type="ECO:0000256" key="6">
    <source>
        <dbReference type="ARBA" id="ARBA00022023"/>
    </source>
</evidence>
<comment type="function">
    <text evidence="3">Adenine glycosylase active on G-A mispairs. MutY also corrects error-prone DNA synthesis past GO lesions which are due to the oxidatively damaged form of guanine: 7,8-dihydro-8-oxoguanine (8-oxo-dGTP).</text>
</comment>
<evidence type="ECO:0000313" key="16">
    <source>
        <dbReference type="Proteomes" id="UP000002572"/>
    </source>
</evidence>
<protein>
    <recommendedName>
        <fullName evidence="6">Adenine DNA glycosylase</fullName>
        <ecNumber evidence="5">3.2.2.31</ecNumber>
    </recommendedName>
</protein>
<feature type="domain" description="HhH-GPD" evidence="14">
    <location>
        <begin position="47"/>
        <end position="196"/>
    </location>
</feature>
<comment type="cofactor">
    <cofactor evidence="2">
        <name>[4Fe-4S] cluster</name>
        <dbReference type="ChEBI" id="CHEBI:49883"/>
    </cofactor>
</comment>
<evidence type="ECO:0000256" key="4">
    <source>
        <dbReference type="ARBA" id="ARBA00008343"/>
    </source>
</evidence>
<evidence type="ECO:0000256" key="9">
    <source>
        <dbReference type="ARBA" id="ARBA00022801"/>
    </source>
</evidence>
<dbReference type="InParanoid" id="E6W5U9"/>